<proteinExistence type="predicted"/>
<protein>
    <submittedName>
        <fullName evidence="2">Uncharacterized protein</fullName>
    </submittedName>
</protein>
<name>A0A2S7T6Q1_9FLAO</name>
<keyword evidence="1" id="KW-1133">Transmembrane helix</keyword>
<evidence type="ECO:0000256" key="1">
    <source>
        <dbReference type="SAM" id="Phobius"/>
    </source>
</evidence>
<evidence type="ECO:0000313" key="3">
    <source>
        <dbReference type="Proteomes" id="UP000239366"/>
    </source>
</evidence>
<reference evidence="3" key="1">
    <citation type="submission" date="2016-11" db="EMBL/GenBank/DDBJ databases">
        <title>Trade-off between light-utilization and light-protection in marine flavobacteria.</title>
        <authorList>
            <person name="Kumagai Y."/>
            <person name="Yoshizawa S."/>
            <person name="Kogure K."/>
        </authorList>
    </citation>
    <scope>NUCLEOTIDE SEQUENCE [LARGE SCALE GENOMIC DNA]</scope>
    <source>
        <strain evidence="3">SG-18</strain>
    </source>
</reference>
<feature type="transmembrane region" description="Helical" evidence="1">
    <location>
        <begin position="73"/>
        <end position="95"/>
    </location>
</feature>
<dbReference type="EMBL" id="MQVX01000001">
    <property type="protein sequence ID" value="PQJ15354.1"/>
    <property type="molecule type" value="Genomic_DNA"/>
</dbReference>
<comment type="caution">
    <text evidence="2">The sequence shown here is derived from an EMBL/GenBank/DDBJ whole genome shotgun (WGS) entry which is preliminary data.</text>
</comment>
<accession>A0A2S7T6Q1</accession>
<keyword evidence="3" id="KW-1185">Reference proteome</keyword>
<evidence type="ECO:0000313" key="2">
    <source>
        <dbReference type="EMBL" id="PQJ15354.1"/>
    </source>
</evidence>
<gene>
    <name evidence="2" type="ORF">BST99_06020</name>
</gene>
<dbReference type="RefSeq" id="WP_105001006.1">
    <property type="nucleotide sequence ID" value="NZ_MQVX01000001.1"/>
</dbReference>
<keyword evidence="1" id="KW-0812">Transmembrane</keyword>
<dbReference type="OrthoDB" id="1450824at2"/>
<organism evidence="2 3">
    <name type="scientific">Aureicoccus marinus</name>
    <dbReference type="NCBI Taxonomy" id="754435"/>
    <lineage>
        <taxon>Bacteria</taxon>
        <taxon>Pseudomonadati</taxon>
        <taxon>Bacteroidota</taxon>
        <taxon>Flavobacteriia</taxon>
        <taxon>Flavobacteriales</taxon>
        <taxon>Flavobacteriaceae</taxon>
        <taxon>Aureicoccus</taxon>
    </lineage>
</organism>
<dbReference type="AlphaFoldDB" id="A0A2S7T6Q1"/>
<sequence>MGGGGHMLSANKSLKENRALLKKRRDKRFKEELRESKRGIELEFKQVAETELQLIKERIREKAERDHRSSMRLLGIVAFILIAIAAWITLLSYGMERLNF</sequence>
<keyword evidence="1" id="KW-0472">Membrane</keyword>
<dbReference type="Proteomes" id="UP000239366">
    <property type="component" value="Unassembled WGS sequence"/>
</dbReference>